<reference evidence="2" key="1">
    <citation type="submission" date="2017-01" db="EMBL/GenBank/DDBJ databases">
        <authorList>
            <person name="Mah S.A."/>
            <person name="Swanson W.J."/>
            <person name="Moy G.W."/>
            <person name="Vacquier V.D."/>
        </authorList>
    </citation>
    <scope>NUCLEOTIDE SEQUENCE [LARGE SCALE GENOMIC DNA]</scope>
    <source>
        <strain evidence="2">COL-18-3</strain>
    </source>
</reference>
<dbReference type="EMBL" id="LSSK01001400">
    <property type="protein sequence ID" value="OMH79824.1"/>
    <property type="molecule type" value="Genomic_DNA"/>
</dbReference>
<reference evidence="3" key="2">
    <citation type="submission" date="2017-01" db="EMBL/GenBank/DDBJ databases">
        <authorList>
            <person name="Wang Y."/>
            <person name="White M."/>
            <person name="Kvist S."/>
            <person name="Moncalvo J.-M."/>
        </authorList>
    </citation>
    <scope>NUCLEOTIDE SEQUENCE [LARGE SCALE GENOMIC DNA]</scope>
    <source>
        <strain evidence="3">COL-18-3</strain>
    </source>
</reference>
<evidence type="ECO:0000313" key="2">
    <source>
        <dbReference type="EMBL" id="OMH79824.1"/>
    </source>
</evidence>
<sequence>MEEWHDHNLGSLCTSFTLFLYGEPNWNNQDCKNEKITTAFIFIKSVFVSCADTSLEYQLALVSVSTDMVSK</sequence>
<keyword evidence="3" id="KW-1185">Reference proteome</keyword>
<protein>
    <submittedName>
        <fullName evidence="2">Uncharacterized protein</fullName>
    </submittedName>
</protein>
<evidence type="ECO:0000313" key="1">
    <source>
        <dbReference type="EMBL" id="OMH79100.1"/>
    </source>
</evidence>
<name>A0A1R1PFR5_ZANCU</name>
<gene>
    <name evidence="2" type="ORF">AX774_g6753</name>
    <name evidence="1" type="ORF">AX774_g7496</name>
</gene>
<organism evidence="2 3">
    <name type="scientific">Zancudomyces culisetae</name>
    <name type="common">Gut fungus</name>
    <name type="synonym">Smittium culisetae</name>
    <dbReference type="NCBI Taxonomy" id="1213189"/>
    <lineage>
        <taxon>Eukaryota</taxon>
        <taxon>Fungi</taxon>
        <taxon>Fungi incertae sedis</taxon>
        <taxon>Zoopagomycota</taxon>
        <taxon>Kickxellomycotina</taxon>
        <taxon>Harpellomycetes</taxon>
        <taxon>Harpellales</taxon>
        <taxon>Legeriomycetaceae</taxon>
        <taxon>Zancudomyces</taxon>
    </lineage>
</organism>
<accession>A0A1R1PFR5</accession>
<evidence type="ECO:0000313" key="3">
    <source>
        <dbReference type="Proteomes" id="UP000188320"/>
    </source>
</evidence>
<comment type="caution">
    <text evidence="2">The sequence shown here is derived from an EMBL/GenBank/DDBJ whole genome shotgun (WGS) entry which is preliminary data.</text>
</comment>
<dbReference type="EMBL" id="LSSK01001669">
    <property type="protein sequence ID" value="OMH79100.1"/>
    <property type="molecule type" value="Genomic_DNA"/>
</dbReference>
<dbReference type="Proteomes" id="UP000188320">
    <property type="component" value="Unassembled WGS sequence"/>
</dbReference>
<proteinExistence type="predicted"/>
<dbReference type="AlphaFoldDB" id="A0A1R1PFR5"/>